<evidence type="ECO:0000256" key="1">
    <source>
        <dbReference type="SAM" id="Phobius"/>
    </source>
</evidence>
<keyword evidence="1" id="KW-0472">Membrane</keyword>
<sequence length="328" mass="34765">MGPNARGALVALAAFGLYATHDAVVKILGGIYSPVQTIFFSTMFSFPLAMIMIMRDRAPGTLRPVHPGWIAVRTVAGVVTALTAFYAFSVLPLAQVYTIIFATPLIITILSIPILGERVRLRRWAAVIVGLMGVLVVLRPGSTELELGHAAALVAAVGGSLAAIIVRKVGADERPVVLMLYPMVANFVVMGAALGFVYEPMPVQHVGALALMAGLGWIGGLCIIAAYKTGEAVVVAPMQYSQIIWATIYGYLLFSEGVETNTLVGAAIIIASGIYIVARESRAGGDSNRPVLRSKARVETGNFPKPPRLPEGRARLSLRGLAGRSAMR</sequence>
<dbReference type="SUPFAM" id="SSF103481">
    <property type="entry name" value="Multidrug resistance efflux transporter EmrE"/>
    <property type="match status" value="2"/>
</dbReference>
<dbReference type="RefSeq" id="WP_018304430.1">
    <property type="nucleotide sequence ID" value="NZ_KB902313.1"/>
</dbReference>
<feature type="domain" description="EamA" evidence="2">
    <location>
        <begin position="6"/>
        <end position="138"/>
    </location>
</feature>
<dbReference type="EMBL" id="AONG01000003">
    <property type="protein sequence ID" value="KIQ70927.1"/>
    <property type="molecule type" value="Genomic_DNA"/>
</dbReference>
<evidence type="ECO:0000313" key="4">
    <source>
        <dbReference type="Proteomes" id="UP000035100"/>
    </source>
</evidence>
<feature type="transmembrane region" description="Helical" evidence="1">
    <location>
        <begin position="234"/>
        <end position="254"/>
    </location>
</feature>
<feature type="transmembrane region" description="Helical" evidence="1">
    <location>
        <begin position="178"/>
        <end position="198"/>
    </location>
</feature>
<comment type="caution">
    <text evidence="3">The sequence shown here is derived from an EMBL/GenBank/DDBJ whole genome shotgun (WGS) entry which is preliminary data.</text>
</comment>
<dbReference type="AlphaFoldDB" id="A0A0D0QF21"/>
<dbReference type="Proteomes" id="UP000035100">
    <property type="component" value="Unassembled WGS sequence"/>
</dbReference>
<accession>A0A0D0QF21</accession>
<dbReference type="PATRIC" id="fig|1123501.6.peg.360"/>
<dbReference type="InterPro" id="IPR037185">
    <property type="entry name" value="EmrE-like"/>
</dbReference>
<dbReference type="Pfam" id="PF00892">
    <property type="entry name" value="EamA"/>
    <property type="match status" value="2"/>
</dbReference>
<dbReference type="PANTHER" id="PTHR22911:SF135">
    <property type="entry name" value="BLR4310 PROTEIN"/>
    <property type="match status" value="1"/>
</dbReference>
<dbReference type="InterPro" id="IPR000620">
    <property type="entry name" value="EamA_dom"/>
</dbReference>
<keyword evidence="1" id="KW-1133">Transmembrane helix</keyword>
<feature type="transmembrane region" description="Helical" evidence="1">
    <location>
        <begin position="260"/>
        <end position="278"/>
    </location>
</feature>
<feature type="transmembrane region" description="Helical" evidence="1">
    <location>
        <begin position="94"/>
        <end position="112"/>
    </location>
</feature>
<feature type="transmembrane region" description="Helical" evidence="1">
    <location>
        <begin position="204"/>
        <end position="227"/>
    </location>
</feature>
<keyword evidence="4" id="KW-1185">Reference proteome</keyword>
<dbReference type="PANTHER" id="PTHR22911">
    <property type="entry name" value="ACYL-MALONYL CONDENSING ENZYME-RELATED"/>
    <property type="match status" value="1"/>
</dbReference>
<protein>
    <submittedName>
        <fullName evidence="3">Permease of the drug/metabolite transporter (DMT) superfamily</fullName>
    </submittedName>
</protein>
<feature type="transmembrane region" description="Helical" evidence="1">
    <location>
        <begin position="147"/>
        <end position="166"/>
    </location>
</feature>
<proteinExistence type="predicted"/>
<name>A0A0D0QF21_9RHOB</name>
<feature type="domain" description="EamA" evidence="2">
    <location>
        <begin position="148"/>
        <end position="275"/>
    </location>
</feature>
<feature type="transmembrane region" description="Helical" evidence="1">
    <location>
        <begin position="124"/>
        <end position="141"/>
    </location>
</feature>
<dbReference type="OrthoDB" id="7818056at2"/>
<evidence type="ECO:0000259" key="2">
    <source>
        <dbReference type="Pfam" id="PF00892"/>
    </source>
</evidence>
<evidence type="ECO:0000313" key="3">
    <source>
        <dbReference type="EMBL" id="KIQ70927.1"/>
    </source>
</evidence>
<keyword evidence="1" id="KW-0812">Transmembrane</keyword>
<organism evidence="3 4">
    <name type="scientific">Wenxinia marina DSM 24838</name>
    <dbReference type="NCBI Taxonomy" id="1123501"/>
    <lineage>
        <taxon>Bacteria</taxon>
        <taxon>Pseudomonadati</taxon>
        <taxon>Pseudomonadota</taxon>
        <taxon>Alphaproteobacteria</taxon>
        <taxon>Rhodobacterales</taxon>
        <taxon>Roseobacteraceae</taxon>
        <taxon>Wenxinia</taxon>
    </lineage>
</organism>
<feature type="transmembrane region" description="Helical" evidence="1">
    <location>
        <begin position="38"/>
        <end position="55"/>
    </location>
</feature>
<feature type="transmembrane region" description="Helical" evidence="1">
    <location>
        <begin position="67"/>
        <end position="88"/>
    </location>
</feature>
<dbReference type="eggNOG" id="COG0697">
    <property type="taxonomic scope" value="Bacteria"/>
</dbReference>
<reference evidence="3 4" key="1">
    <citation type="submission" date="2013-01" db="EMBL/GenBank/DDBJ databases">
        <authorList>
            <person name="Fiebig A."/>
            <person name="Goeker M."/>
            <person name="Klenk H.-P.P."/>
        </authorList>
    </citation>
    <scope>NUCLEOTIDE SEQUENCE [LARGE SCALE GENOMIC DNA]</scope>
    <source>
        <strain evidence="3 4">DSM 24838</strain>
    </source>
</reference>
<dbReference type="STRING" id="1123501.Wenmar_00301"/>
<dbReference type="GO" id="GO:0016020">
    <property type="term" value="C:membrane"/>
    <property type="evidence" value="ECO:0007669"/>
    <property type="project" value="InterPro"/>
</dbReference>
<gene>
    <name evidence="3" type="ORF">Wenmar_00301</name>
</gene>